<keyword evidence="14" id="KW-1185">Reference proteome</keyword>
<dbReference type="EC" id="2.7.4.9" evidence="2 11"/>
<gene>
    <name evidence="11" type="primary">tmk</name>
    <name evidence="13" type="ORF">SAMN05192583_1993</name>
</gene>
<evidence type="ECO:0000256" key="4">
    <source>
        <dbReference type="ARBA" id="ARBA00022679"/>
    </source>
</evidence>
<comment type="similarity">
    <text evidence="1 11">Belongs to the thymidylate kinase family.</text>
</comment>
<dbReference type="OrthoDB" id="9774907at2"/>
<dbReference type="InterPro" id="IPR027417">
    <property type="entry name" value="P-loop_NTPase"/>
</dbReference>
<dbReference type="PANTHER" id="PTHR10344">
    <property type="entry name" value="THYMIDYLATE KINASE"/>
    <property type="match status" value="1"/>
</dbReference>
<dbReference type="AlphaFoldDB" id="A0A1H8DN76"/>
<comment type="function">
    <text evidence="11">Phosphorylation of dTMP to form dTDP in both de novo and salvage pathways of dTTP synthesis.</text>
</comment>
<dbReference type="HAMAP" id="MF_00165">
    <property type="entry name" value="Thymidylate_kinase"/>
    <property type="match status" value="1"/>
</dbReference>
<evidence type="ECO:0000256" key="1">
    <source>
        <dbReference type="ARBA" id="ARBA00009776"/>
    </source>
</evidence>
<dbReference type="InterPro" id="IPR018094">
    <property type="entry name" value="Thymidylate_kinase"/>
</dbReference>
<comment type="catalytic activity">
    <reaction evidence="10 11">
        <text>dTMP + ATP = dTDP + ADP</text>
        <dbReference type="Rhea" id="RHEA:13517"/>
        <dbReference type="ChEBI" id="CHEBI:30616"/>
        <dbReference type="ChEBI" id="CHEBI:58369"/>
        <dbReference type="ChEBI" id="CHEBI:63528"/>
        <dbReference type="ChEBI" id="CHEBI:456216"/>
        <dbReference type="EC" id="2.7.4.9"/>
    </reaction>
</comment>
<evidence type="ECO:0000256" key="2">
    <source>
        <dbReference type="ARBA" id="ARBA00012980"/>
    </source>
</evidence>
<feature type="domain" description="Thymidylate kinase-like" evidence="12">
    <location>
        <begin position="7"/>
        <end position="197"/>
    </location>
</feature>
<evidence type="ECO:0000256" key="11">
    <source>
        <dbReference type="HAMAP-Rule" id="MF_00165"/>
    </source>
</evidence>
<dbReference type="GO" id="GO:0004798">
    <property type="term" value="F:dTMP kinase activity"/>
    <property type="evidence" value="ECO:0007669"/>
    <property type="project" value="UniProtKB-UniRule"/>
</dbReference>
<dbReference type="Gene3D" id="3.40.50.300">
    <property type="entry name" value="P-loop containing nucleotide triphosphate hydrolases"/>
    <property type="match status" value="1"/>
</dbReference>
<keyword evidence="7 11" id="KW-0418">Kinase</keyword>
<keyword evidence="5 11" id="KW-0545">Nucleotide biosynthesis</keyword>
<protein>
    <recommendedName>
        <fullName evidence="3 11">Thymidylate kinase</fullName>
        <ecNumber evidence="2 11">2.7.4.9</ecNumber>
    </recommendedName>
    <alternativeName>
        <fullName evidence="9 11">dTMP kinase</fullName>
    </alternativeName>
</protein>
<evidence type="ECO:0000256" key="7">
    <source>
        <dbReference type="ARBA" id="ARBA00022777"/>
    </source>
</evidence>
<dbReference type="Proteomes" id="UP000199206">
    <property type="component" value="Unassembled WGS sequence"/>
</dbReference>
<keyword evidence="8 11" id="KW-0067">ATP-binding</keyword>
<evidence type="ECO:0000313" key="13">
    <source>
        <dbReference type="EMBL" id="SEN08663.1"/>
    </source>
</evidence>
<sequence>MAYHLAIEGADGAGKGTVSAALVEALRAQGRRAALVSFPRYAETVGGYAIGEVLAGRMPRTTSPEAAAVLYALDRLESRDHVRALADDHDVLVFDRHVASNMAYQAARTSSIEEAGRLMRWIWQLETEQFGLIPPDRAIYLDTPAEVARGFIRLKQQRSYTARTFDEYEADDALQNRVRDNYRGLAAADPERWRIVATVAGEGPRAPAEIAQEIVAGLPLT</sequence>
<dbReference type="GO" id="GO:0006233">
    <property type="term" value="P:dTDP biosynthetic process"/>
    <property type="evidence" value="ECO:0007669"/>
    <property type="project" value="InterPro"/>
</dbReference>
<evidence type="ECO:0000256" key="8">
    <source>
        <dbReference type="ARBA" id="ARBA00022840"/>
    </source>
</evidence>
<name>A0A1H8DN76_9SPHN</name>
<evidence type="ECO:0000313" key="14">
    <source>
        <dbReference type="Proteomes" id="UP000199206"/>
    </source>
</evidence>
<accession>A0A1H8DN76</accession>
<dbReference type="GO" id="GO:0005524">
    <property type="term" value="F:ATP binding"/>
    <property type="evidence" value="ECO:0007669"/>
    <property type="project" value="UniProtKB-UniRule"/>
</dbReference>
<evidence type="ECO:0000256" key="6">
    <source>
        <dbReference type="ARBA" id="ARBA00022741"/>
    </source>
</evidence>
<dbReference type="SUPFAM" id="SSF52540">
    <property type="entry name" value="P-loop containing nucleoside triphosphate hydrolases"/>
    <property type="match status" value="1"/>
</dbReference>
<dbReference type="InterPro" id="IPR039430">
    <property type="entry name" value="Thymidylate_kin-like_dom"/>
</dbReference>
<dbReference type="GO" id="GO:0006235">
    <property type="term" value="P:dTTP biosynthetic process"/>
    <property type="evidence" value="ECO:0007669"/>
    <property type="project" value="UniProtKB-UniRule"/>
</dbReference>
<keyword evidence="6 11" id="KW-0547">Nucleotide-binding</keyword>
<comment type="caution">
    <text evidence="11">Lacks conserved residue(s) required for the propagation of feature annotation.</text>
</comment>
<reference evidence="14" key="1">
    <citation type="submission" date="2016-10" db="EMBL/GenBank/DDBJ databases">
        <authorList>
            <person name="Varghese N."/>
            <person name="Submissions S."/>
        </authorList>
    </citation>
    <scope>NUCLEOTIDE SEQUENCE [LARGE SCALE GENOMIC DNA]</scope>
    <source>
        <strain evidence="14">S6-262</strain>
    </source>
</reference>
<keyword evidence="4 11" id="KW-0808">Transferase</keyword>
<evidence type="ECO:0000256" key="3">
    <source>
        <dbReference type="ARBA" id="ARBA00017144"/>
    </source>
</evidence>
<evidence type="ECO:0000256" key="10">
    <source>
        <dbReference type="ARBA" id="ARBA00048743"/>
    </source>
</evidence>
<dbReference type="GO" id="GO:0006227">
    <property type="term" value="P:dUDP biosynthetic process"/>
    <property type="evidence" value="ECO:0007669"/>
    <property type="project" value="TreeGrafter"/>
</dbReference>
<evidence type="ECO:0000259" key="12">
    <source>
        <dbReference type="Pfam" id="PF02223"/>
    </source>
</evidence>
<dbReference type="RefSeq" id="WP_093665534.1">
    <property type="nucleotide sequence ID" value="NZ_FOCF01000004.1"/>
</dbReference>
<dbReference type="GO" id="GO:0005829">
    <property type="term" value="C:cytosol"/>
    <property type="evidence" value="ECO:0007669"/>
    <property type="project" value="TreeGrafter"/>
</dbReference>
<proteinExistence type="inferred from homology"/>
<organism evidence="13 14">
    <name type="scientific">Sphingomonas gellani</name>
    <dbReference type="NCBI Taxonomy" id="1166340"/>
    <lineage>
        <taxon>Bacteria</taxon>
        <taxon>Pseudomonadati</taxon>
        <taxon>Pseudomonadota</taxon>
        <taxon>Alphaproteobacteria</taxon>
        <taxon>Sphingomonadales</taxon>
        <taxon>Sphingomonadaceae</taxon>
        <taxon>Sphingomonas</taxon>
    </lineage>
</organism>
<evidence type="ECO:0000256" key="5">
    <source>
        <dbReference type="ARBA" id="ARBA00022727"/>
    </source>
</evidence>
<dbReference type="CDD" id="cd01672">
    <property type="entry name" value="TMPK"/>
    <property type="match status" value="1"/>
</dbReference>
<dbReference type="EMBL" id="FOCF01000004">
    <property type="protein sequence ID" value="SEN08663.1"/>
    <property type="molecule type" value="Genomic_DNA"/>
</dbReference>
<dbReference type="STRING" id="1166340.SAMN05192583_1993"/>
<evidence type="ECO:0000256" key="9">
    <source>
        <dbReference type="ARBA" id="ARBA00029962"/>
    </source>
</evidence>
<dbReference type="PANTHER" id="PTHR10344:SF4">
    <property type="entry name" value="UMP-CMP KINASE 2, MITOCHONDRIAL"/>
    <property type="match status" value="1"/>
</dbReference>
<dbReference type="Pfam" id="PF02223">
    <property type="entry name" value="Thymidylate_kin"/>
    <property type="match status" value="1"/>
</dbReference>